<gene>
    <name evidence="2" type="ORF">EXU48_12075</name>
</gene>
<evidence type="ECO:0008006" key="4">
    <source>
        <dbReference type="Google" id="ProtNLM"/>
    </source>
</evidence>
<accession>A0ABY2E4Z0</accession>
<comment type="caution">
    <text evidence="2">The sequence shown here is derived from an EMBL/GenBank/DDBJ whole genome shotgun (WGS) entry which is preliminary data.</text>
</comment>
<keyword evidence="1" id="KW-1133">Transmembrane helix</keyword>
<dbReference type="Proteomes" id="UP000504882">
    <property type="component" value="Unassembled WGS sequence"/>
</dbReference>
<keyword evidence="1" id="KW-0472">Membrane</keyword>
<sequence length="207" mass="22220">MDAEVRGLPRARRISGWLFVGSLAAVLVMPVVVVAVGALLGAVPGMGDRTPSWWPWDWLGLWLPAGLGASVVLCLIGMRAHGRAGRAIWLRYGRHAPAEVTGARLEDDDDGPDLLIVTVTVRPPGLAPYEADLFEVPHRLGAWPFAMGARVRVAYLPDHPWAVGLLEQVSADQVRMLRLAGPAAFTDWQVGSWWPTGSAAGRTPPAG</sequence>
<feature type="transmembrane region" description="Helical" evidence="1">
    <location>
        <begin position="59"/>
        <end position="78"/>
    </location>
</feature>
<evidence type="ECO:0000313" key="2">
    <source>
        <dbReference type="EMBL" id="TDE94170.1"/>
    </source>
</evidence>
<proteinExistence type="predicted"/>
<name>A0ABY2E4Z0_9MICO</name>
<organism evidence="2 3">
    <name type="scientific">Occultella glacieicola</name>
    <dbReference type="NCBI Taxonomy" id="2518684"/>
    <lineage>
        <taxon>Bacteria</taxon>
        <taxon>Bacillati</taxon>
        <taxon>Actinomycetota</taxon>
        <taxon>Actinomycetes</taxon>
        <taxon>Micrococcales</taxon>
        <taxon>Ruaniaceae</taxon>
        <taxon>Occultella</taxon>
    </lineage>
</organism>
<keyword evidence="3" id="KW-1185">Reference proteome</keyword>
<feature type="transmembrane region" description="Helical" evidence="1">
    <location>
        <begin position="16"/>
        <end position="39"/>
    </location>
</feature>
<evidence type="ECO:0000256" key="1">
    <source>
        <dbReference type="SAM" id="Phobius"/>
    </source>
</evidence>
<evidence type="ECO:0000313" key="3">
    <source>
        <dbReference type="Proteomes" id="UP000504882"/>
    </source>
</evidence>
<dbReference type="EMBL" id="SMNA01000005">
    <property type="protein sequence ID" value="TDE94170.1"/>
    <property type="molecule type" value="Genomic_DNA"/>
</dbReference>
<dbReference type="RefSeq" id="WP_133107896.1">
    <property type="nucleotide sequence ID" value="NZ_SMNA01000005.1"/>
</dbReference>
<keyword evidence="1" id="KW-0812">Transmembrane</keyword>
<protein>
    <recommendedName>
        <fullName evidence="4">DUF3592 domain-containing protein</fullName>
    </recommendedName>
</protein>
<reference evidence="2 3" key="1">
    <citation type="submission" date="2019-03" db="EMBL/GenBank/DDBJ databases">
        <title>Genomic features of bacteria from cold environments.</title>
        <authorList>
            <person name="Shen L."/>
        </authorList>
    </citation>
    <scope>NUCLEOTIDE SEQUENCE [LARGE SCALE GENOMIC DNA]</scope>
    <source>
        <strain evidence="3">T3246-1</strain>
    </source>
</reference>